<dbReference type="EC" id="2.7.11.1" evidence="1"/>
<name>A0A5B7A553_DAVIN</name>
<evidence type="ECO:0000256" key="8">
    <source>
        <dbReference type="ARBA" id="ARBA00048679"/>
    </source>
</evidence>
<dbReference type="PANTHER" id="PTHR22967">
    <property type="entry name" value="SERINE/THREONINE PROTEIN KINASE"/>
    <property type="match status" value="1"/>
</dbReference>
<keyword evidence="5" id="KW-0418">Kinase</keyword>
<reference evidence="10" key="1">
    <citation type="submission" date="2019-08" db="EMBL/GenBank/DDBJ databases">
        <title>Reference gene set and small RNA set construction with multiple tissues from Davidia involucrata Baill.</title>
        <authorList>
            <person name="Yang H."/>
            <person name="Zhou C."/>
            <person name="Li G."/>
            <person name="Wang J."/>
            <person name="Gao P."/>
            <person name="Wang M."/>
            <person name="Wang R."/>
            <person name="Zhao Y."/>
        </authorList>
    </citation>
    <scope>NUCLEOTIDE SEQUENCE</scope>
    <source>
        <tissue evidence="10">Mixed with DoveR01_LX</tissue>
    </source>
</reference>
<evidence type="ECO:0000256" key="2">
    <source>
        <dbReference type="ARBA" id="ARBA00022527"/>
    </source>
</evidence>
<evidence type="ECO:0000256" key="5">
    <source>
        <dbReference type="ARBA" id="ARBA00022777"/>
    </source>
</evidence>
<dbReference type="GO" id="GO:0004674">
    <property type="term" value="F:protein serine/threonine kinase activity"/>
    <property type="evidence" value="ECO:0007669"/>
    <property type="project" value="UniProtKB-KW"/>
</dbReference>
<keyword evidence="6" id="KW-0067">ATP-binding</keyword>
<gene>
    <name evidence="10" type="ORF">Din_019584</name>
</gene>
<feature type="compositionally biased region" description="Polar residues" evidence="9">
    <location>
        <begin position="224"/>
        <end position="245"/>
    </location>
</feature>
<evidence type="ECO:0000256" key="6">
    <source>
        <dbReference type="ARBA" id="ARBA00022840"/>
    </source>
</evidence>
<keyword evidence="3" id="KW-0808">Transferase</keyword>
<keyword evidence="4" id="KW-0547">Nucleotide-binding</keyword>
<dbReference type="GO" id="GO:0005524">
    <property type="term" value="F:ATP binding"/>
    <property type="evidence" value="ECO:0007669"/>
    <property type="project" value="UniProtKB-KW"/>
</dbReference>
<evidence type="ECO:0000256" key="1">
    <source>
        <dbReference type="ARBA" id="ARBA00012513"/>
    </source>
</evidence>
<feature type="region of interest" description="Disordered" evidence="9">
    <location>
        <begin position="1"/>
        <end position="114"/>
    </location>
</feature>
<comment type="catalytic activity">
    <reaction evidence="7">
        <text>L-threonyl-[protein] + ATP = O-phospho-L-threonyl-[protein] + ADP + H(+)</text>
        <dbReference type="Rhea" id="RHEA:46608"/>
        <dbReference type="Rhea" id="RHEA-COMP:11060"/>
        <dbReference type="Rhea" id="RHEA-COMP:11605"/>
        <dbReference type="ChEBI" id="CHEBI:15378"/>
        <dbReference type="ChEBI" id="CHEBI:30013"/>
        <dbReference type="ChEBI" id="CHEBI:30616"/>
        <dbReference type="ChEBI" id="CHEBI:61977"/>
        <dbReference type="ChEBI" id="CHEBI:456216"/>
        <dbReference type="EC" id="2.7.11.1"/>
    </reaction>
</comment>
<sequence length="367" mass="40006">MPPEMHQPGTDIHEGIPKTTNKTQPMPRRNPPPPPSTEPTRNVSPPSLNSRTGGGGGPLGAFWSTQHTDSLVAEDKIGPKFDEEPSSHNMSRHDKSGPERQSVNRYDDGPSKDFEIKFFQDGSECGTEMLKASKSESTPGFQSEAFNNFVAEFGTNKLSPGVSSKKSGKEEMLEAEVERLKEQLKQANVEKAEITSKYEKLSAICRSQRQEIQELKQALAAGTPSPSRDASKIQTSPGIRSSATPPQREKIEGTVWELQQGLLDKSSPSPDPKPWQAFAEDPKPQTMTMNTTTKSVRTRNGHQNKQAAEVTSGADAWGFGTESFTAAPSATSQISRPISELNNSQHFGESKNIERKSASQPAGWAGF</sequence>
<dbReference type="AlphaFoldDB" id="A0A5B7A553"/>
<dbReference type="EMBL" id="GHES01019584">
    <property type="protein sequence ID" value="MPA50143.1"/>
    <property type="molecule type" value="Transcribed_RNA"/>
</dbReference>
<comment type="catalytic activity">
    <reaction evidence="8">
        <text>L-seryl-[protein] + ATP = O-phospho-L-seryl-[protein] + ADP + H(+)</text>
        <dbReference type="Rhea" id="RHEA:17989"/>
        <dbReference type="Rhea" id="RHEA-COMP:9863"/>
        <dbReference type="Rhea" id="RHEA-COMP:11604"/>
        <dbReference type="ChEBI" id="CHEBI:15378"/>
        <dbReference type="ChEBI" id="CHEBI:29999"/>
        <dbReference type="ChEBI" id="CHEBI:30616"/>
        <dbReference type="ChEBI" id="CHEBI:83421"/>
        <dbReference type="ChEBI" id="CHEBI:456216"/>
        <dbReference type="EC" id="2.7.11.1"/>
    </reaction>
</comment>
<feature type="region of interest" description="Disordered" evidence="9">
    <location>
        <begin position="327"/>
        <end position="367"/>
    </location>
</feature>
<feature type="compositionally biased region" description="Polar residues" evidence="9">
    <location>
        <begin position="42"/>
        <end position="51"/>
    </location>
</feature>
<organism evidence="10">
    <name type="scientific">Davidia involucrata</name>
    <name type="common">Dove tree</name>
    <dbReference type="NCBI Taxonomy" id="16924"/>
    <lineage>
        <taxon>Eukaryota</taxon>
        <taxon>Viridiplantae</taxon>
        <taxon>Streptophyta</taxon>
        <taxon>Embryophyta</taxon>
        <taxon>Tracheophyta</taxon>
        <taxon>Spermatophyta</taxon>
        <taxon>Magnoliopsida</taxon>
        <taxon>eudicotyledons</taxon>
        <taxon>Gunneridae</taxon>
        <taxon>Pentapetalae</taxon>
        <taxon>asterids</taxon>
        <taxon>Cornales</taxon>
        <taxon>Nyssaceae</taxon>
        <taxon>Davidia</taxon>
    </lineage>
</organism>
<feature type="compositionally biased region" description="Basic and acidic residues" evidence="9">
    <location>
        <begin position="348"/>
        <end position="357"/>
    </location>
</feature>
<feature type="region of interest" description="Disordered" evidence="9">
    <location>
        <begin position="217"/>
        <end position="314"/>
    </location>
</feature>
<keyword evidence="2" id="KW-0723">Serine/threonine-protein kinase</keyword>
<proteinExistence type="predicted"/>
<feature type="compositionally biased region" description="Pro residues" evidence="9">
    <location>
        <begin position="28"/>
        <end position="37"/>
    </location>
</feature>
<evidence type="ECO:0000256" key="7">
    <source>
        <dbReference type="ARBA" id="ARBA00047899"/>
    </source>
</evidence>
<evidence type="ECO:0000256" key="4">
    <source>
        <dbReference type="ARBA" id="ARBA00022741"/>
    </source>
</evidence>
<evidence type="ECO:0000256" key="9">
    <source>
        <dbReference type="SAM" id="MobiDB-lite"/>
    </source>
</evidence>
<accession>A0A5B7A553</accession>
<evidence type="ECO:0000256" key="3">
    <source>
        <dbReference type="ARBA" id="ARBA00022679"/>
    </source>
</evidence>
<dbReference type="PANTHER" id="PTHR22967:SF57">
    <property type="entry name" value="AUXILIN, ISOFORM A-RELATED"/>
    <property type="match status" value="1"/>
</dbReference>
<dbReference type="GO" id="GO:0005737">
    <property type="term" value="C:cytoplasm"/>
    <property type="evidence" value="ECO:0007669"/>
    <property type="project" value="TreeGrafter"/>
</dbReference>
<evidence type="ECO:0000313" key="10">
    <source>
        <dbReference type="EMBL" id="MPA50143.1"/>
    </source>
</evidence>
<feature type="compositionally biased region" description="Polar residues" evidence="9">
    <location>
        <begin position="285"/>
        <end position="295"/>
    </location>
</feature>
<protein>
    <recommendedName>
        <fullName evidence="1">non-specific serine/threonine protein kinase</fullName>
        <ecNumber evidence="1">2.7.11.1</ecNumber>
    </recommendedName>
</protein>
<feature type="compositionally biased region" description="Basic and acidic residues" evidence="9">
    <location>
        <begin position="73"/>
        <end position="98"/>
    </location>
</feature>
<feature type="compositionally biased region" description="Polar residues" evidence="9">
    <location>
        <begin position="327"/>
        <end position="347"/>
    </location>
</feature>
<feature type="compositionally biased region" description="Basic and acidic residues" evidence="9">
    <location>
        <begin position="105"/>
        <end position="114"/>
    </location>
</feature>